<dbReference type="Proteomes" id="UP000579812">
    <property type="component" value="Unassembled WGS sequence"/>
</dbReference>
<dbReference type="SUPFAM" id="SSF54001">
    <property type="entry name" value="Cysteine proteinases"/>
    <property type="match status" value="1"/>
</dbReference>
<dbReference type="GO" id="GO:0016579">
    <property type="term" value="P:protein deubiquitination"/>
    <property type="evidence" value="ECO:0007669"/>
    <property type="project" value="InterPro"/>
</dbReference>
<feature type="region of interest" description="Disordered" evidence="1">
    <location>
        <begin position="1"/>
        <end position="32"/>
    </location>
</feature>
<dbReference type="Pfam" id="PF00443">
    <property type="entry name" value="UCH"/>
    <property type="match status" value="1"/>
</dbReference>
<dbReference type="InterPro" id="IPR038765">
    <property type="entry name" value="Papain-like_cys_pep_sf"/>
</dbReference>
<accession>A0A7J6CKS8</accession>
<sequence length="324" mass="34177">MYNQGSVVGRINPAFSGPQDEQDQLDKPMGQSVQPPYYPNVGYQVPRANLNPIPSGYPNQPYGAPGGPQGPYAQQSYSGMSAFPQRAQLGHTEVTVQPAVFMTSMSPAAPAPVYMCYSIFTMLCCFLPLGSAAVACSCTVLGDQASAGEQSSTSSIEDTSTSADLLKATLEMEVIGDVPGESSTSISTDGSYSSGSSDLETSGGVSSSEDSEKVDLLAELQAAAMQPAIKPSLMQMLTASSVCWLVQRFPNLGNTCYMNSVLQCLLTVSPVPGRCTFPAGTLRALADLHMTRLTGNDKNLKAKDTHEFLMVCLAHLKEEGGLLA</sequence>
<dbReference type="Gene3D" id="3.90.70.10">
    <property type="entry name" value="Cysteine proteinases"/>
    <property type="match status" value="1"/>
</dbReference>
<proteinExistence type="predicted"/>
<dbReference type="GO" id="GO:0004843">
    <property type="term" value="F:cysteine-type deubiquitinase activity"/>
    <property type="evidence" value="ECO:0007669"/>
    <property type="project" value="InterPro"/>
</dbReference>
<evidence type="ECO:0000313" key="4">
    <source>
        <dbReference type="Proteomes" id="UP000579812"/>
    </source>
</evidence>
<feature type="region of interest" description="Disordered" evidence="1">
    <location>
        <begin position="178"/>
        <end position="210"/>
    </location>
</feature>
<keyword evidence="4" id="KW-1185">Reference proteome</keyword>
<feature type="compositionally biased region" description="Low complexity" evidence="1">
    <location>
        <begin position="180"/>
        <end position="204"/>
    </location>
</feature>
<feature type="domain" description="Peptidase C19 ubiquitin carboxyl-terminal hydrolase" evidence="2">
    <location>
        <begin position="250"/>
        <end position="270"/>
    </location>
</feature>
<evidence type="ECO:0000313" key="3">
    <source>
        <dbReference type="EMBL" id="KAF4107766.1"/>
    </source>
</evidence>
<reference evidence="3 4" key="1">
    <citation type="submission" date="2020-04" db="EMBL/GenBank/DDBJ databases">
        <title>Chromosome-level genome assembly of a cyprinid fish Onychostoma macrolepis by integration of Nanopore Sequencing, Bionano and Hi-C technology.</title>
        <authorList>
            <person name="Wang D."/>
        </authorList>
    </citation>
    <scope>NUCLEOTIDE SEQUENCE [LARGE SCALE GENOMIC DNA]</scope>
    <source>
        <strain evidence="3">SWU-2019</strain>
        <tissue evidence="3">Muscle</tissue>
    </source>
</reference>
<organism evidence="3 4">
    <name type="scientific">Onychostoma macrolepis</name>
    <dbReference type="NCBI Taxonomy" id="369639"/>
    <lineage>
        <taxon>Eukaryota</taxon>
        <taxon>Metazoa</taxon>
        <taxon>Chordata</taxon>
        <taxon>Craniata</taxon>
        <taxon>Vertebrata</taxon>
        <taxon>Euteleostomi</taxon>
        <taxon>Actinopterygii</taxon>
        <taxon>Neopterygii</taxon>
        <taxon>Teleostei</taxon>
        <taxon>Ostariophysi</taxon>
        <taxon>Cypriniformes</taxon>
        <taxon>Cyprinidae</taxon>
        <taxon>Acrossocheilinae</taxon>
        <taxon>Onychostoma</taxon>
    </lineage>
</organism>
<comment type="caution">
    <text evidence="3">The sequence shown here is derived from an EMBL/GenBank/DDBJ whole genome shotgun (WGS) entry which is preliminary data.</text>
</comment>
<dbReference type="AlphaFoldDB" id="A0A7J6CKS8"/>
<gene>
    <name evidence="3" type="ORF">G5714_012130</name>
</gene>
<evidence type="ECO:0000259" key="2">
    <source>
        <dbReference type="Pfam" id="PF00443"/>
    </source>
</evidence>
<feature type="region of interest" description="Disordered" evidence="1">
    <location>
        <begin position="54"/>
        <end position="77"/>
    </location>
</feature>
<dbReference type="InterPro" id="IPR001394">
    <property type="entry name" value="Peptidase_C19_UCH"/>
</dbReference>
<evidence type="ECO:0000256" key="1">
    <source>
        <dbReference type="SAM" id="MobiDB-lite"/>
    </source>
</evidence>
<name>A0A7J6CKS8_9TELE</name>
<dbReference type="EMBL" id="JAAMOB010000011">
    <property type="protein sequence ID" value="KAF4107766.1"/>
    <property type="molecule type" value="Genomic_DNA"/>
</dbReference>
<protein>
    <recommendedName>
        <fullName evidence="2">Peptidase C19 ubiquitin carboxyl-terminal hydrolase domain-containing protein</fullName>
    </recommendedName>
</protein>